<dbReference type="GeneID" id="91430429"/>
<dbReference type="RefSeq" id="WP_036311224.1">
    <property type="nucleotide sequence ID" value="NZ_CP031421.1"/>
</dbReference>
<dbReference type="InterPro" id="IPR021949">
    <property type="entry name" value="DUF3566_TM"/>
</dbReference>
<feature type="domain" description="DUF3566" evidence="2">
    <location>
        <begin position="19"/>
        <end position="133"/>
    </location>
</feature>
<dbReference type="EMBL" id="JFYO01000005">
    <property type="protein sequence ID" value="EZP27679.1"/>
    <property type="molecule type" value="Genomic_DNA"/>
</dbReference>
<keyword evidence="1" id="KW-0472">Membrane</keyword>
<protein>
    <submittedName>
        <fullName evidence="3">Membrane protein</fullName>
    </submittedName>
</protein>
<keyword evidence="1" id="KW-1133">Transmembrane helix</keyword>
<dbReference type="Proteomes" id="UP000024001">
    <property type="component" value="Unassembled WGS sequence"/>
</dbReference>
<accession>A0A031FS94</accession>
<feature type="transmembrane region" description="Helical" evidence="1">
    <location>
        <begin position="36"/>
        <end position="59"/>
    </location>
</feature>
<dbReference type="OrthoDB" id="3240216at2"/>
<gene>
    <name evidence="3" type="ORF">BW34_01671</name>
</gene>
<name>A0A031FS94_9MICO</name>
<dbReference type="AlphaFoldDB" id="A0A031FS94"/>
<keyword evidence="4" id="KW-1185">Reference proteome</keyword>
<proteinExistence type="predicted"/>
<dbReference type="Pfam" id="PF12089">
    <property type="entry name" value="DUF3566"/>
    <property type="match status" value="1"/>
</dbReference>
<feature type="transmembrane region" description="Helical" evidence="1">
    <location>
        <begin position="95"/>
        <end position="118"/>
    </location>
</feature>
<keyword evidence="1" id="KW-0812">Transmembrane</keyword>
<evidence type="ECO:0000313" key="3">
    <source>
        <dbReference type="EMBL" id="EZP27679.1"/>
    </source>
</evidence>
<evidence type="ECO:0000313" key="4">
    <source>
        <dbReference type="Proteomes" id="UP000024001"/>
    </source>
</evidence>
<reference evidence="3 4" key="1">
    <citation type="submission" date="2014-03" db="EMBL/GenBank/DDBJ databases">
        <title>Draft Genome Sequences of 13 Willow Endophytes.</title>
        <authorList>
            <person name="Gan H.Y."/>
            <person name="Gan H.M."/>
            <person name="Savka M.A."/>
            <person name="Hudson A.O."/>
        </authorList>
    </citation>
    <scope>NUCLEOTIDE SEQUENCE [LARGE SCALE GENOMIC DNA]</scope>
    <source>
        <strain evidence="3 4">RIT293</strain>
    </source>
</reference>
<organism evidence="3 4">
    <name type="scientific">Microbacterium oleivorans</name>
    <dbReference type="NCBI Taxonomy" id="273677"/>
    <lineage>
        <taxon>Bacteria</taxon>
        <taxon>Bacillati</taxon>
        <taxon>Actinomycetota</taxon>
        <taxon>Actinomycetes</taxon>
        <taxon>Micrococcales</taxon>
        <taxon>Microbacteriaceae</taxon>
        <taxon>Microbacterium</taxon>
    </lineage>
</organism>
<sequence>MSSVADKLAKKSSSRTTAKQVRLRLVYLDFWSAVKLSFLAAVALAIVTVVSTLLIYLVISSTGLIGQVDQLLGAVNGESTFTLASVINLPQVMAFAAVVAILNLIVVTVLGAVMAGIYNLMVKVTGGLLVGFTSN</sequence>
<dbReference type="PATRIC" id="fig|273677.3.peg.1652"/>
<dbReference type="KEGG" id="moo:BWL13_00007"/>
<evidence type="ECO:0000256" key="1">
    <source>
        <dbReference type="SAM" id="Phobius"/>
    </source>
</evidence>
<comment type="caution">
    <text evidence="3">The sequence shown here is derived from an EMBL/GenBank/DDBJ whole genome shotgun (WGS) entry which is preliminary data.</text>
</comment>
<dbReference type="eggNOG" id="COG3266">
    <property type="taxonomic scope" value="Bacteria"/>
</dbReference>
<evidence type="ECO:0000259" key="2">
    <source>
        <dbReference type="Pfam" id="PF12089"/>
    </source>
</evidence>